<evidence type="ECO:0000313" key="3">
    <source>
        <dbReference type="Proteomes" id="UP000238338"/>
    </source>
</evidence>
<accession>A0A2S8S6M9</accession>
<sequence>MATPTLLDRWGNPVSRKQLADEVAVPTLTGIRSPLSGYPADGLNPLRLAAILRDADAGDTVRYLELAETIEERDPHYLGVLGTRRRSVSQIDVSVEAASDDPKDVKIADMIRDWLRRDELTEELFDILDCIGKGYSFTEIIWDTSEGQWMPERLEYRDPRWFRFDRTNLATPLLLSEHGQEEPLPAFKFIFASIKAKSGLVLRSGLARAAAWAWMFKAFTQRDWAIFTQTYGQPLRLGKFGPNASDEDKNILFRAVANIAGDCAAIIPEGMEIEFVETKSVGQTSDLYERRADWLDKQISKAVLGQTATTDAVTGGLGSGKEHRQVQEDIERADARALSAILNRDLIRPWVDLEFGPQKRYPRLVIARPEKEDLKGLVDAVVRLVPLGMRVEQSEMRDRLGLSDPGKDAELLGQPKAAEPPVADPNAPPAAKPDATADPKQADPGAVEAPQSAGVTTGADPVDLITERLAGEGGPAVGKMLGQIEAMLGAAGSLDEFRVMLREAYPNLDDGPLTEALADGLLAAELAGRASAEEDSA</sequence>
<comment type="caution">
    <text evidence="2">The sequence shown here is derived from an EMBL/GenBank/DDBJ whole genome shotgun (WGS) entry which is preliminary data.</text>
</comment>
<feature type="compositionally biased region" description="Pro residues" evidence="1">
    <location>
        <begin position="422"/>
        <end position="431"/>
    </location>
</feature>
<dbReference type="RefSeq" id="WP_105515242.1">
    <property type="nucleotide sequence ID" value="NZ_PVEP01000005.1"/>
</dbReference>
<organism evidence="2 3">
    <name type="scientific">Albidovulum denitrificans</name>
    <dbReference type="NCBI Taxonomy" id="404881"/>
    <lineage>
        <taxon>Bacteria</taxon>
        <taxon>Pseudomonadati</taxon>
        <taxon>Pseudomonadota</taxon>
        <taxon>Alphaproteobacteria</taxon>
        <taxon>Rhodobacterales</taxon>
        <taxon>Paracoccaceae</taxon>
        <taxon>Albidovulum</taxon>
    </lineage>
</organism>
<dbReference type="AlphaFoldDB" id="A0A2S8S6M9"/>
<proteinExistence type="predicted"/>
<dbReference type="OrthoDB" id="9797300at2"/>
<dbReference type="Pfam" id="PF06074">
    <property type="entry name" value="Portal_Mu"/>
    <property type="match status" value="1"/>
</dbReference>
<evidence type="ECO:0000256" key="1">
    <source>
        <dbReference type="SAM" id="MobiDB-lite"/>
    </source>
</evidence>
<dbReference type="EMBL" id="PVEP01000005">
    <property type="protein sequence ID" value="PQV56398.1"/>
    <property type="molecule type" value="Genomic_DNA"/>
</dbReference>
<feature type="region of interest" description="Disordered" evidence="1">
    <location>
        <begin position="396"/>
        <end position="458"/>
    </location>
</feature>
<protein>
    <submittedName>
        <fullName evidence="2">Phage gp29-like protein</fullName>
    </submittedName>
</protein>
<feature type="compositionally biased region" description="Basic and acidic residues" evidence="1">
    <location>
        <begin position="396"/>
        <end position="410"/>
    </location>
</feature>
<gene>
    <name evidence="2" type="ORF">LX70_02664</name>
</gene>
<dbReference type="InterPro" id="IPR009279">
    <property type="entry name" value="Portal_Mu"/>
</dbReference>
<reference evidence="2 3" key="1">
    <citation type="submission" date="2018-02" db="EMBL/GenBank/DDBJ databases">
        <title>Genomic Encyclopedia of Archaeal and Bacterial Type Strains, Phase II (KMG-II): from individual species to whole genera.</title>
        <authorList>
            <person name="Goeker M."/>
        </authorList>
    </citation>
    <scope>NUCLEOTIDE SEQUENCE [LARGE SCALE GENOMIC DNA]</scope>
    <source>
        <strain evidence="2 3">DSM 18921</strain>
    </source>
</reference>
<dbReference type="Proteomes" id="UP000238338">
    <property type="component" value="Unassembled WGS sequence"/>
</dbReference>
<evidence type="ECO:0000313" key="2">
    <source>
        <dbReference type="EMBL" id="PQV56398.1"/>
    </source>
</evidence>
<keyword evidence="3" id="KW-1185">Reference proteome</keyword>
<name>A0A2S8S6M9_9RHOB</name>